<dbReference type="OrthoDB" id="5694390at2"/>
<keyword evidence="1" id="KW-0175">Coiled coil</keyword>
<organism evidence="3 4">
    <name type="scientific">Rheinheimera mesophila</name>
    <dbReference type="NCBI Taxonomy" id="1547515"/>
    <lineage>
        <taxon>Bacteria</taxon>
        <taxon>Pseudomonadati</taxon>
        <taxon>Pseudomonadota</taxon>
        <taxon>Gammaproteobacteria</taxon>
        <taxon>Chromatiales</taxon>
        <taxon>Chromatiaceae</taxon>
        <taxon>Rheinheimera</taxon>
    </lineage>
</organism>
<evidence type="ECO:0000313" key="4">
    <source>
        <dbReference type="Proteomes" id="UP000276260"/>
    </source>
</evidence>
<evidence type="ECO:0000256" key="1">
    <source>
        <dbReference type="SAM" id="Coils"/>
    </source>
</evidence>
<protein>
    <submittedName>
        <fullName evidence="3">Uncharacterized protein</fullName>
    </submittedName>
</protein>
<evidence type="ECO:0000256" key="2">
    <source>
        <dbReference type="SAM" id="SignalP"/>
    </source>
</evidence>
<sequence length="497" mass="56187">MRRFSVILLCLFSGIAFAKPGELVFSSDFEQDAHQWNILAGCQRSSEMARTGASSLFCQDGSSSLVSRYPVSELGLLEFWVKPQSAFASYRINILTSSSVALDAQWQQVGLIEAPAGNEAYMAHRVSIDDPGRKYLRLDIESLHGGLALDDVTLDRILLDTALQKNEQKIISGILDKLQTNKNYQLQSESFRTIGKNYAAQLESQRQYLEYANAIYSTITFALASSERNKMSNPMAYASFRTILADTKRVTSPLQQARLNSMVKPFGDLTTATLTVVSGGLYAAFAEPFKSFLATAFDKSNYENADLNRKDRKFAEENGLKIYEQAEKFLNELEKELVQVSALENDLQSMLKMVEVFRKDLDKHLRDYLQHAGLARTQENYSRVMSKDESIRALVINEVGENVTTKAQGYLAANDNTQLIQYMLKTSEQLEGMQEFKERFNQITSSAITFYDRFERSVAPDQNPFTDAKDKAAWEQHAQKARSYIKQSKEAFSKAYM</sequence>
<comment type="caution">
    <text evidence="3">The sequence shown here is derived from an EMBL/GenBank/DDBJ whole genome shotgun (WGS) entry which is preliminary data.</text>
</comment>
<reference evidence="3 4" key="1">
    <citation type="submission" date="2018-11" db="EMBL/GenBank/DDBJ databases">
        <title>Draft genome analysis of Rheinheimera mesophila isolated from an industrial waste site.</title>
        <authorList>
            <person name="Yu Q."/>
            <person name="Qi Y."/>
            <person name="Zhang H."/>
            <person name="Lu Y."/>
            <person name="Pu J."/>
        </authorList>
    </citation>
    <scope>NUCLEOTIDE SEQUENCE [LARGE SCALE GENOMIC DNA]</scope>
    <source>
        <strain evidence="3 4">IITR13</strain>
    </source>
</reference>
<dbReference type="Proteomes" id="UP000276260">
    <property type="component" value="Unassembled WGS sequence"/>
</dbReference>
<feature type="signal peptide" evidence="2">
    <location>
        <begin position="1"/>
        <end position="18"/>
    </location>
</feature>
<dbReference type="RefSeq" id="WP_046520755.1">
    <property type="nucleotide sequence ID" value="NZ_LAVS01000086.1"/>
</dbReference>
<dbReference type="AlphaFoldDB" id="A0A3P3QF06"/>
<feature type="coiled-coil region" evidence="1">
    <location>
        <begin position="323"/>
        <end position="350"/>
    </location>
</feature>
<name>A0A3P3QF06_9GAMM</name>
<proteinExistence type="predicted"/>
<gene>
    <name evidence="3" type="ORF">EIK76_15290</name>
</gene>
<evidence type="ECO:0000313" key="3">
    <source>
        <dbReference type="EMBL" id="RRJ19792.1"/>
    </source>
</evidence>
<feature type="chain" id="PRO_5018588376" evidence="2">
    <location>
        <begin position="19"/>
        <end position="497"/>
    </location>
</feature>
<keyword evidence="2" id="KW-0732">Signal</keyword>
<dbReference type="EMBL" id="RRCF01000004">
    <property type="protein sequence ID" value="RRJ19792.1"/>
    <property type="molecule type" value="Genomic_DNA"/>
</dbReference>
<accession>A0A3P3QF06</accession>
<keyword evidence="4" id="KW-1185">Reference proteome</keyword>